<dbReference type="InterPro" id="IPR023631">
    <property type="entry name" value="Amidase_dom"/>
</dbReference>
<dbReference type="AlphaFoldDB" id="A0A916XC35"/>
<reference evidence="2" key="1">
    <citation type="journal article" date="2014" name="Int. J. Syst. Evol. Microbiol.">
        <title>Complete genome sequence of Corynebacterium casei LMG S-19264T (=DSM 44701T), isolated from a smear-ripened cheese.</title>
        <authorList>
            <consortium name="US DOE Joint Genome Institute (JGI-PGF)"/>
            <person name="Walter F."/>
            <person name="Albersmeier A."/>
            <person name="Kalinowski J."/>
            <person name="Ruckert C."/>
        </authorList>
    </citation>
    <scope>NUCLEOTIDE SEQUENCE</scope>
    <source>
        <strain evidence="2">CGMCC 1.12919</strain>
    </source>
</reference>
<dbReference type="Proteomes" id="UP000637002">
    <property type="component" value="Unassembled WGS sequence"/>
</dbReference>
<gene>
    <name evidence="2" type="ORF">GCM10010994_19350</name>
</gene>
<proteinExistence type="predicted"/>
<dbReference type="GO" id="GO:0003824">
    <property type="term" value="F:catalytic activity"/>
    <property type="evidence" value="ECO:0007669"/>
    <property type="project" value="InterPro"/>
</dbReference>
<dbReference type="PANTHER" id="PTHR11895:SF176">
    <property type="entry name" value="AMIDASE AMID-RELATED"/>
    <property type="match status" value="1"/>
</dbReference>
<evidence type="ECO:0000259" key="1">
    <source>
        <dbReference type="Pfam" id="PF01425"/>
    </source>
</evidence>
<dbReference type="InterPro" id="IPR000120">
    <property type="entry name" value="Amidase"/>
</dbReference>
<organism evidence="2 3">
    <name type="scientific">Chelatococcus reniformis</name>
    <dbReference type="NCBI Taxonomy" id="1494448"/>
    <lineage>
        <taxon>Bacteria</taxon>
        <taxon>Pseudomonadati</taxon>
        <taxon>Pseudomonadota</taxon>
        <taxon>Alphaproteobacteria</taxon>
        <taxon>Hyphomicrobiales</taxon>
        <taxon>Chelatococcaceae</taxon>
        <taxon>Chelatococcus</taxon>
    </lineage>
</organism>
<dbReference type="NCBIfam" id="NF005460">
    <property type="entry name" value="PRK07056.1"/>
    <property type="match status" value="1"/>
</dbReference>
<accession>A0A916XC35</accession>
<dbReference type="Pfam" id="PF01425">
    <property type="entry name" value="Amidase"/>
    <property type="match status" value="1"/>
</dbReference>
<dbReference type="SUPFAM" id="SSF75304">
    <property type="entry name" value="Amidase signature (AS) enzymes"/>
    <property type="match status" value="1"/>
</dbReference>
<protein>
    <submittedName>
        <fullName evidence="2">Amidase</fullName>
    </submittedName>
</protein>
<comment type="caution">
    <text evidence="2">The sequence shown here is derived from an EMBL/GenBank/DDBJ whole genome shotgun (WGS) entry which is preliminary data.</text>
</comment>
<dbReference type="Gene3D" id="3.90.1300.10">
    <property type="entry name" value="Amidase signature (AS) domain"/>
    <property type="match status" value="1"/>
</dbReference>
<sequence>MPTKSPTLAALARDLAAGATTSRQLVEDCLARIDDPAGEGARTFVSVAHEAARRSAGAMDDLRRAGAAPSPFAGIPLAIKDLFDIAGEVTTAGSTALAGRPAASHDAAAVARLRQAGFVVIGRASMTEFAYSGLGLNPHYGDPRAPFERSVGRASGGSTSGGAVAVADGMAHGALGTDTGGSCRIPAAFCGIVGYKPTARRVPQQGCVPLSPSLDSIGPLARSVACCAALDAVLAGDAAAPVVPLGPAGLRLAVPTTVVLDDLGPEVAAAFEQALAALERAGALVSRIAVPEFAEVGAMNAKGGLAAAESYAWHRGLIAEAGASYDPRVLSRIEKGAAQSAADYLDLLAARRGLIARVEARFATYDAIVMPTVASLPPRIADLATDEAFGRANARALRNASLINLIDGCAISLPVAAAGGAPVGLTIAGLARADHKVFAMAAAVEAFLAG</sequence>
<dbReference type="EMBL" id="BMGG01000003">
    <property type="protein sequence ID" value="GGC60845.1"/>
    <property type="molecule type" value="Genomic_DNA"/>
</dbReference>
<evidence type="ECO:0000313" key="2">
    <source>
        <dbReference type="EMBL" id="GGC60845.1"/>
    </source>
</evidence>
<name>A0A916XC35_9HYPH</name>
<keyword evidence="3" id="KW-1185">Reference proteome</keyword>
<dbReference type="InterPro" id="IPR036928">
    <property type="entry name" value="AS_sf"/>
</dbReference>
<dbReference type="RefSeq" id="WP_188608944.1">
    <property type="nucleotide sequence ID" value="NZ_BMGG01000003.1"/>
</dbReference>
<reference evidence="2" key="2">
    <citation type="submission" date="2020-09" db="EMBL/GenBank/DDBJ databases">
        <authorList>
            <person name="Sun Q."/>
            <person name="Zhou Y."/>
        </authorList>
    </citation>
    <scope>NUCLEOTIDE SEQUENCE</scope>
    <source>
        <strain evidence="2">CGMCC 1.12919</strain>
    </source>
</reference>
<evidence type="ECO:0000313" key="3">
    <source>
        <dbReference type="Proteomes" id="UP000637002"/>
    </source>
</evidence>
<dbReference type="PANTHER" id="PTHR11895">
    <property type="entry name" value="TRANSAMIDASE"/>
    <property type="match status" value="1"/>
</dbReference>
<feature type="domain" description="Amidase" evidence="1">
    <location>
        <begin position="25"/>
        <end position="437"/>
    </location>
</feature>